<sequence>MSARVDVESGSAKQLEHRLVTIGDGKQRDAGEWMVRAPRNLFTTNGILQWALPSLSYHRFRSRARSSGARFHGYNTTVTISKTTAGALVEIWGVNDAALRRLRMENWTTINTATTASS</sequence>
<comment type="caution">
    <text evidence="1">The sequence shown here is derived from an EMBL/GenBank/DDBJ whole genome shotgun (WGS) entry which is preliminary data.</text>
</comment>
<accession>A0A8H5B900</accession>
<dbReference type="EMBL" id="JAACJJ010000030">
    <property type="protein sequence ID" value="KAF5318723.1"/>
    <property type="molecule type" value="Genomic_DNA"/>
</dbReference>
<organism evidence="1 2">
    <name type="scientific">Psilocybe cf. subviscida</name>
    <dbReference type="NCBI Taxonomy" id="2480587"/>
    <lineage>
        <taxon>Eukaryota</taxon>
        <taxon>Fungi</taxon>
        <taxon>Dikarya</taxon>
        <taxon>Basidiomycota</taxon>
        <taxon>Agaricomycotina</taxon>
        <taxon>Agaricomycetes</taxon>
        <taxon>Agaricomycetidae</taxon>
        <taxon>Agaricales</taxon>
        <taxon>Agaricineae</taxon>
        <taxon>Strophariaceae</taxon>
        <taxon>Psilocybe</taxon>
    </lineage>
</organism>
<dbReference type="AlphaFoldDB" id="A0A8H5B900"/>
<evidence type="ECO:0000313" key="2">
    <source>
        <dbReference type="Proteomes" id="UP000567179"/>
    </source>
</evidence>
<gene>
    <name evidence="1" type="ORF">D9619_011021</name>
</gene>
<protein>
    <submittedName>
        <fullName evidence="1">Uncharacterized protein</fullName>
    </submittedName>
</protein>
<name>A0A8H5B900_9AGAR</name>
<reference evidence="1 2" key="1">
    <citation type="journal article" date="2020" name="ISME J.">
        <title>Uncovering the hidden diversity of litter-decomposition mechanisms in mushroom-forming fungi.</title>
        <authorList>
            <person name="Floudas D."/>
            <person name="Bentzer J."/>
            <person name="Ahren D."/>
            <person name="Johansson T."/>
            <person name="Persson P."/>
            <person name="Tunlid A."/>
        </authorList>
    </citation>
    <scope>NUCLEOTIDE SEQUENCE [LARGE SCALE GENOMIC DNA]</scope>
    <source>
        <strain evidence="1 2">CBS 101986</strain>
    </source>
</reference>
<proteinExistence type="predicted"/>
<dbReference type="Proteomes" id="UP000567179">
    <property type="component" value="Unassembled WGS sequence"/>
</dbReference>
<evidence type="ECO:0000313" key="1">
    <source>
        <dbReference type="EMBL" id="KAF5318723.1"/>
    </source>
</evidence>
<keyword evidence="2" id="KW-1185">Reference proteome</keyword>